<proteinExistence type="predicted"/>
<keyword evidence="2" id="KW-1185">Reference proteome</keyword>
<evidence type="ECO:0008006" key="3">
    <source>
        <dbReference type="Google" id="ProtNLM"/>
    </source>
</evidence>
<accession>F9UFI3</accession>
<reference evidence="1 2" key="1">
    <citation type="submission" date="2011-06" db="EMBL/GenBank/DDBJ databases">
        <title>The draft genome of Thiocapsa marina 5811.</title>
        <authorList>
            <consortium name="US DOE Joint Genome Institute (JGI-PGF)"/>
            <person name="Lucas S."/>
            <person name="Han J."/>
            <person name="Cheng J.-F."/>
            <person name="Goodwin L."/>
            <person name="Pitluck S."/>
            <person name="Peters L."/>
            <person name="Land M.L."/>
            <person name="Hauser L."/>
            <person name="Vogl K."/>
            <person name="Liu Z."/>
            <person name="Imhoff J."/>
            <person name="Thiel V."/>
            <person name="Frigaard N.-U."/>
            <person name="Bryant D."/>
            <person name="Woyke T.J."/>
        </authorList>
    </citation>
    <scope>NUCLEOTIDE SEQUENCE [LARGE SCALE GENOMIC DNA]</scope>
    <source>
        <strain evidence="1 2">5811</strain>
    </source>
</reference>
<gene>
    <name evidence="1" type="ORF">ThimaDRAFT_3686</name>
</gene>
<dbReference type="AlphaFoldDB" id="F9UFI3"/>
<evidence type="ECO:0000313" key="2">
    <source>
        <dbReference type="Proteomes" id="UP000005459"/>
    </source>
</evidence>
<dbReference type="Proteomes" id="UP000005459">
    <property type="component" value="Unassembled WGS sequence"/>
</dbReference>
<dbReference type="STRING" id="768671.ThimaDRAFT_3686"/>
<dbReference type="eggNOG" id="ENOG5032W1G">
    <property type="taxonomic scope" value="Bacteria"/>
</dbReference>
<protein>
    <recommendedName>
        <fullName evidence="3">Helix-turn-helix domain-containing protein</fullName>
    </recommendedName>
</protein>
<dbReference type="EMBL" id="AFWV01000012">
    <property type="protein sequence ID" value="EGV17220.1"/>
    <property type="molecule type" value="Genomic_DNA"/>
</dbReference>
<evidence type="ECO:0000313" key="1">
    <source>
        <dbReference type="EMBL" id="EGV17220.1"/>
    </source>
</evidence>
<sequence length="137" mass="15132">MHKTLLVPARRRRVPRQFSWVDQRLVRERHIGRCSAEALALYLFLVTVADAEGLSFYADGSIAERLGWPEAQVRAARAGLVHAGLVAFQAPLYQVLSLDAPTTAPTPPAQHPRPAARAAGELRSLRTILQQTMEGRT</sequence>
<name>F9UFI3_9GAMM</name>
<organism evidence="1 2">
    <name type="scientific">Thiocapsa marina 5811</name>
    <dbReference type="NCBI Taxonomy" id="768671"/>
    <lineage>
        <taxon>Bacteria</taxon>
        <taxon>Pseudomonadati</taxon>
        <taxon>Pseudomonadota</taxon>
        <taxon>Gammaproteobacteria</taxon>
        <taxon>Chromatiales</taxon>
        <taxon>Chromatiaceae</taxon>
        <taxon>Thiocapsa</taxon>
    </lineage>
</organism>